<dbReference type="RefSeq" id="WP_344489899.1">
    <property type="nucleotide sequence ID" value="NZ_BAAAUD010000008.1"/>
</dbReference>
<dbReference type="Gene3D" id="3.30.40.250">
    <property type="match status" value="1"/>
</dbReference>
<keyword evidence="3" id="KW-1185">Reference proteome</keyword>
<dbReference type="EMBL" id="BAAAUD010000008">
    <property type="protein sequence ID" value="GAA2923994.1"/>
    <property type="molecule type" value="Genomic_DNA"/>
</dbReference>
<gene>
    <name evidence="2" type="ORF">GCM10010446_05220</name>
</gene>
<name>A0ABP6J6Z6_9ACTN</name>
<protein>
    <submittedName>
        <fullName evidence="2">TOMM leader peptide-binding protein</fullName>
    </submittedName>
</protein>
<dbReference type="InterPro" id="IPR003776">
    <property type="entry name" value="YcaO-like_dom"/>
</dbReference>
<proteinExistence type="predicted"/>
<dbReference type="PANTHER" id="PTHR37809:SF1">
    <property type="entry name" value="RIBOSOMAL PROTEIN S12 METHYLTHIOTRANSFERASE ACCESSORY FACTOR YCAO"/>
    <property type="match status" value="1"/>
</dbReference>
<evidence type="ECO:0000313" key="2">
    <source>
        <dbReference type="EMBL" id="GAA2923994.1"/>
    </source>
</evidence>
<dbReference type="InterPro" id="IPR027624">
    <property type="entry name" value="TOMM_cyclo_SagD"/>
</dbReference>
<organism evidence="2 3">
    <name type="scientific">Streptomyces enissocaesilis</name>
    <dbReference type="NCBI Taxonomy" id="332589"/>
    <lineage>
        <taxon>Bacteria</taxon>
        <taxon>Bacillati</taxon>
        <taxon>Actinomycetota</taxon>
        <taxon>Actinomycetes</taxon>
        <taxon>Kitasatosporales</taxon>
        <taxon>Streptomycetaceae</taxon>
        <taxon>Streptomyces</taxon>
        <taxon>Streptomyces rochei group</taxon>
    </lineage>
</organism>
<dbReference type="Pfam" id="PF02624">
    <property type="entry name" value="YcaO"/>
    <property type="match status" value="1"/>
</dbReference>
<dbReference type="NCBIfam" id="TIGR03882">
    <property type="entry name" value="cyclo_dehyd_2"/>
    <property type="match status" value="1"/>
</dbReference>
<dbReference type="PANTHER" id="PTHR37809">
    <property type="entry name" value="RIBOSOMAL PROTEIN S12 METHYLTHIOTRANSFERASE ACCESSORY FACTOR YCAO"/>
    <property type="match status" value="1"/>
</dbReference>
<feature type="domain" description="YcaO" evidence="1">
    <location>
        <begin position="230"/>
        <end position="612"/>
    </location>
</feature>
<evidence type="ECO:0000313" key="3">
    <source>
        <dbReference type="Proteomes" id="UP001500403"/>
    </source>
</evidence>
<dbReference type="Gene3D" id="3.30.1330.230">
    <property type="match status" value="1"/>
</dbReference>
<dbReference type="NCBIfam" id="TIGR03604">
    <property type="entry name" value="TOMM_cyclo_SagD"/>
    <property type="match status" value="1"/>
</dbReference>
<sequence>MTETLLGFGPLYTALRGTEVPANTRVVATDTEDPELYARARAQGDSWLPVRAEPGWLLIGPLVEAGEPGCPTCVDRRRDTNLAHAEARRELRERFGKNRDALRLLPVVGALAAALVRHELQSGFARTSGALLRVSVTTGAVTRHRVLADPLCPDCGPPPQARPATVRIETAPKPAPDRFRVRVLQESLRELYVDAETGLFSSVTVGDGGTVPWAAAWRGHPGSGDDSRHGYGRARDVLSARLTAITEALERHTSTIPRGQGTVRAAYADIAQEALDPCTLGLYPDDSYDQPGFRFHRFDPHQEADWVWGYSFRTEQPVLVPSTYAYSDTATHDEPGWAYECSNGAAVGGCLTEAILYGLLEVAERDAFLLTWYARLAMPKVDLGSAADRWIPMTAAQTRHRMGYEVMAFAMPMEQRVPAFWVLALDREGGPGRAHALCGAGAHPDPEQALRGALVELLVSLDNPVDLGEAARLLDDGDQVQEMEHHSALYAHPGAWPRLGFLPVDAPGRPLGDLVEPWPRHLDLADDLTELIGRYLATGLDVITVDTTSSELRAGGFAGAKVIVPGTASMTFGHRYRRTHNLPRLLNVPRLLGHRDRDLRIDELNPHPHPFP</sequence>
<evidence type="ECO:0000259" key="1">
    <source>
        <dbReference type="PROSITE" id="PS51664"/>
    </source>
</evidence>
<dbReference type="Gene3D" id="3.40.50.720">
    <property type="entry name" value="NAD(P)-binding Rossmann-like Domain"/>
    <property type="match status" value="1"/>
</dbReference>
<dbReference type="Gene3D" id="3.30.160.660">
    <property type="match status" value="1"/>
</dbReference>
<accession>A0ABP6J6Z6</accession>
<dbReference type="Proteomes" id="UP001500403">
    <property type="component" value="Unassembled WGS sequence"/>
</dbReference>
<comment type="caution">
    <text evidence="2">The sequence shown here is derived from an EMBL/GenBank/DDBJ whole genome shotgun (WGS) entry which is preliminary data.</text>
</comment>
<reference evidence="3" key="1">
    <citation type="journal article" date="2019" name="Int. J. Syst. Evol. Microbiol.">
        <title>The Global Catalogue of Microorganisms (GCM) 10K type strain sequencing project: providing services to taxonomists for standard genome sequencing and annotation.</title>
        <authorList>
            <consortium name="The Broad Institute Genomics Platform"/>
            <consortium name="The Broad Institute Genome Sequencing Center for Infectious Disease"/>
            <person name="Wu L."/>
            <person name="Ma J."/>
        </authorList>
    </citation>
    <scope>NUCLEOTIDE SEQUENCE [LARGE SCALE GENOMIC DNA]</scope>
    <source>
        <strain evidence="3">JCM 9088</strain>
    </source>
</reference>
<dbReference type="InterPro" id="IPR022291">
    <property type="entry name" value="Bacteriocin_synth_cyclodeHase"/>
</dbReference>
<dbReference type="PROSITE" id="PS51664">
    <property type="entry name" value="YCAO"/>
    <property type="match status" value="1"/>
</dbReference>